<dbReference type="InterPro" id="IPR035940">
    <property type="entry name" value="CAP_sf"/>
</dbReference>
<reference evidence="3" key="1">
    <citation type="submission" date="2019-05" db="EMBL/GenBank/DDBJ databases">
        <title>Annotation for the trematode Fasciolopsis buski.</title>
        <authorList>
            <person name="Choi Y.-J."/>
        </authorList>
    </citation>
    <scope>NUCLEOTIDE SEQUENCE</scope>
    <source>
        <strain evidence="3">HT</strain>
        <tissue evidence="3">Whole worm</tissue>
    </source>
</reference>
<accession>A0A8E0RUZ6</accession>
<dbReference type="GO" id="GO:0005576">
    <property type="term" value="C:extracellular region"/>
    <property type="evidence" value="ECO:0007669"/>
    <property type="project" value="InterPro"/>
</dbReference>
<evidence type="ECO:0000313" key="3">
    <source>
        <dbReference type="EMBL" id="KAA0191162.1"/>
    </source>
</evidence>
<dbReference type="SMART" id="SM00198">
    <property type="entry name" value="SCP"/>
    <property type="match status" value="1"/>
</dbReference>
<feature type="domain" description="SCP" evidence="2">
    <location>
        <begin position="69"/>
        <end position="209"/>
    </location>
</feature>
<dbReference type="Proteomes" id="UP000728185">
    <property type="component" value="Unassembled WGS sequence"/>
</dbReference>
<dbReference type="InterPro" id="IPR018244">
    <property type="entry name" value="Allrgn_V5/Tpx1_CS"/>
</dbReference>
<dbReference type="Pfam" id="PF00188">
    <property type="entry name" value="CAP"/>
    <property type="match status" value="1"/>
</dbReference>
<dbReference type="AlphaFoldDB" id="A0A8E0RUZ6"/>
<dbReference type="PANTHER" id="PTHR10334">
    <property type="entry name" value="CYSTEINE-RICH SECRETORY PROTEIN-RELATED"/>
    <property type="match status" value="1"/>
</dbReference>
<proteinExistence type="predicted"/>
<dbReference type="PROSITE" id="PS01009">
    <property type="entry name" value="CRISP_1"/>
    <property type="match status" value="1"/>
</dbReference>
<sequence>MLLYDFLFFVLMTTLIDHALAKCCCVDNQPAGSKATSTKTPVSYLLNFFHHTFQSLQNNLDYSGPREYNTRDDYLNGHNYYRGLIRNGMKTSQPRSSNLNNLVWNTTLERKAYEMSLRCYFKHEESGENLYAGTSLSLDPLMKWFDEQLLYTYKPISSTDFHNYGHYTQMVWAKTTSVGCWRNTCSPIRFSNGQSWERAYYTVCKYYPP</sequence>
<keyword evidence="1" id="KW-0732">Signal</keyword>
<evidence type="ECO:0000259" key="2">
    <source>
        <dbReference type="SMART" id="SM00198"/>
    </source>
</evidence>
<evidence type="ECO:0000313" key="4">
    <source>
        <dbReference type="Proteomes" id="UP000728185"/>
    </source>
</evidence>
<dbReference type="OrthoDB" id="674273at2759"/>
<name>A0A8E0RUZ6_9TREM</name>
<dbReference type="PRINTS" id="PR00837">
    <property type="entry name" value="V5TPXLIKE"/>
</dbReference>
<dbReference type="SUPFAM" id="SSF55797">
    <property type="entry name" value="PR-1-like"/>
    <property type="match status" value="1"/>
</dbReference>
<dbReference type="CDD" id="cd05380">
    <property type="entry name" value="CAP_euk"/>
    <property type="match status" value="1"/>
</dbReference>
<feature type="signal peptide" evidence="1">
    <location>
        <begin position="1"/>
        <end position="21"/>
    </location>
</feature>
<feature type="chain" id="PRO_5034096153" description="SCP domain-containing protein" evidence="1">
    <location>
        <begin position="22"/>
        <end position="209"/>
    </location>
</feature>
<dbReference type="Gene3D" id="3.40.33.10">
    <property type="entry name" value="CAP"/>
    <property type="match status" value="1"/>
</dbReference>
<gene>
    <name evidence="3" type="ORF">FBUS_08154</name>
</gene>
<dbReference type="InterPro" id="IPR014044">
    <property type="entry name" value="CAP_dom"/>
</dbReference>
<protein>
    <recommendedName>
        <fullName evidence="2">SCP domain-containing protein</fullName>
    </recommendedName>
</protein>
<evidence type="ECO:0000256" key="1">
    <source>
        <dbReference type="SAM" id="SignalP"/>
    </source>
</evidence>
<comment type="caution">
    <text evidence="3">The sequence shown here is derived from an EMBL/GenBank/DDBJ whole genome shotgun (WGS) entry which is preliminary data.</text>
</comment>
<dbReference type="EMBL" id="LUCM01006515">
    <property type="protein sequence ID" value="KAA0191162.1"/>
    <property type="molecule type" value="Genomic_DNA"/>
</dbReference>
<organism evidence="3 4">
    <name type="scientific">Fasciolopsis buskii</name>
    <dbReference type="NCBI Taxonomy" id="27845"/>
    <lineage>
        <taxon>Eukaryota</taxon>
        <taxon>Metazoa</taxon>
        <taxon>Spiralia</taxon>
        <taxon>Lophotrochozoa</taxon>
        <taxon>Platyhelminthes</taxon>
        <taxon>Trematoda</taxon>
        <taxon>Digenea</taxon>
        <taxon>Plagiorchiida</taxon>
        <taxon>Echinostomata</taxon>
        <taxon>Echinostomatoidea</taxon>
        <taxon>Fasciolidae</taxon>
        <taxon>Fasciolopsis</taxon>
    </lineage>
</organism>
<keyword evidence="4" id="KW-1185">Reference proteome</keyword>
<dbReference type="InterPro" id="IPR001283">
    <property type="entry name" value="CRISP-related"/>
</dbReference>